<evidence type="ECO:0000256" key="1">
    <source>
        <dbReference type="ARBA" id="ARBA00007381"/>
    </source>
</evidence>
<dbReference type="PROSITE" id="PS00329">
    <property type="entry name" value="HSP70_2"/>
    <property type="match status" value="1"/>
</dbReference>
<dbReference type="NCBIfam" id="NF003520">
    <property type="entry name" value="PRK05183.1"/>
    <property type="match status" value="1"/>
</dbReference>
<dbReference type="PROSITE" id="PS01036">
    <property type="entry name" value="HSP70_3"/>
    <property type="match status" value="1"/>
</dbReference>
<dbReference type="NCBIfam" id="NF001413">
    <property type="entry name" value="PRK00290.1"/>
    <property type="match status" value="1"/>
</dbReference>
<dbReference type="Proteomes" id="UP000239735">
    <property type="component" value="Unassembled WGS sequence"/>
</dbReference>
<proteinExistence type="inferred from homology"/>
<evidence type="ECO:0000256" key="3">
    <source>
        <dbReference type="ARBA" id="ARBA00022840"/>
    </source>
</evidence>
<dbReference type="Gene3D" id="3.30.420.40">
    <property type="match status" value="2"/>
</dbReference>
<dbReference type="AlphaFoldDB" id="A0A2N9L4S2"/>
<dbReference type="InterPro" id="IPR013126">
    <property type="entry name" value="Hsp_70_fam"/>
</dbReference>
<evidence type="ECO:0000313" key="6">
    <source>
        <dbReference type="EMBL" id="SPE18316.1"/>
    </source>
</evidence>
<gene>
    <name evidence="6" type="primary">hscA</name>
    <name evidence="6" type="ORF">SBA5_150050</name>
</gene>
<dbReference type="SUPFAM" id="SSF100934">
    <property type="entry name" value="Heat shock protein 70kD (HSP70), C-terminal subdomain"/>
    <property type="match status" value="1"/>
</dbReference>
<dbReference type="PANTHER" id="PTHR19375">
    <property type="entry name" value="HEAT SHOCK PROTEIN 70KDA"/>
    <property type="match status" value="1"/>
</dbReference>
<name>A0A2N9L4S2_9BACT</name>
<evidence type="ECO:0000256" key="2">
    <source>
        <dbReference type="ARBA" id="ARBA00022741"/>
    </source>
</evidence>
<comment type="similarity">
    <text evidence="1 5">Belongs to the heat shock protein 70 family.</text>
</comment>
<keyword evidence="4" id="KW-0143">Chaperone</keyword>
<dbReference type="GO" id="GO:0140662">
    <property type="term" value="F:ATP-dependent protein folding chaperone"/>
    <property type="evidence" value="ECO:0007669"/>
    <property type="project" value="InterPro"/>
</dbReference>
<dbReference type="InterPro" id="IPR029047">
    <property type="entry name" value="HSP70_peptide-bd_sf"/>
</dbReference>
<evidence type="ECO:0000313" key="7">
    <source>
        <dbReference type="Proteomes" id="UP000239735"/>
    </source>
</evidence>
<reference evidence="7" key="1">
    <citation type="submission" date="2018-02" db="EMBL/GenBank/DDBJ databases">
        <authorList>
            <person name="Hausmann B."/>
        </authorList>
    </citation>
    <scope>NUCLEOTIDE SEQUENCE [LARGE SCALE GENOMIC DNA]</scope>
    <source>
        <strain evidence="7">Peat soil MAG SbA5</strain>
    </source>
</reference>
<protein>
    <submittedName>
        <fullName evidence="6">DnaK-like molecular chaperone specific for IscU</fullName>
    </submittedName>
</protein>
<dbReference type="SUPFAM" id="SSF53067">
    <property type="entry name" value="Actin-like ATPase domain"/>
    <property type="match status" value="2"/>
</dbReference>
<dbReference type="Gene3D" id="1.20.1270.10">
    <property type="match status" value="1"/>
</dbReference>
<evidence type="ECO:0000256" key="5">
    <source>
        <dbReference type="RuleBase" id="RU003322"/>
    </source>
</evidence>
<keyword evidence="2 5" id="KW-0547">Nucleotide-binding</keyword>
<dbReference type="PROSITE" id="PS00297">
    <property type="entry name" value="HSP70_1"/>
    <property type="match status" value="1"/>
</dbReference>
<dbReference type="InterPro" id="IPR043129">
    <property type="entry name" value="ATPase_NBD"/>
</dbReference>
<sequence>MAQQRIVGIDLGTTNSLVAYMQGDKPVIIPGVDGSNLVPSVVALDPIPAGGGRPSVTVGNSARKALIETPERVVYSVKRLMGRGIEEVRKELKYFPFRLAEDVEAGLGISNEVPRIQLGELRFTPPEISAYILRQLKRNAERFFGAQVRQAVITVPAYFNDGQRQATKDAGRMAGLEVLRLVNEPTAAALAYGLDRAKEGTIAVYDLGGGTFDISILKLRDGIFEVQSTNGDTHLGGDDIDNLLVAIALDEIRDEHGVDLRAQPGAVQALRMAAIDAKIKLSAEQSVRFDIELPYGDRYQREIPRSVFEAIIEPVLARTAGPCKQAMADAGVTPEQIDEVVLVGGSTRIPAVRALVDNLFHLSARGNKQHIELNPDEVVALGAAVQADILAGSSQATEELLLLDVTPLSLGMEQLGGTVARMIQRNSTIPASATEHFTTGVDGQTSVAIHVLQGERELAADCRSLARFDLKEIPPMAAGLPRIEVRFLIDADGILQVSAREQRSGKAAQIEVKPTYGLTDEQVENMILDSFDHAEEDFAKRLLIEARNEADSILAVVAKAPQNPAWNQLSAEEQTAVAAARDWLTMVKQTSNLGAISQAIVALDKATRHFAELMMDAAVSSAIRGKTMTEAGEKVDEAVTAPHAMAPAEFN</sequence>
<keyword evidence="3 5" id="KW-0067">ATP-binding</keyword>
<dbReference type="EMBL" id="OKRB01000057">
    <property type="protein sequence ID" value="SPE18316.1"/>
    <property type="molecule type" value="Genomic_DNA"/>
</dbReference>
<dbReference type="GO" id="GO:0005524">
    <property type="term" value="F:ATP binding"/>
    <property type="evidence" value="ECO:0007669"/>
    <property type="project" value="UniProtKB-KW"/>
</dbReference>
<dbReference type="Gene3D" id="3.90.640.10">
    <property type="entry name" value="Actin, Chain A, domain 4"/>
    <property type="match status" value="1"/>
</dbReference>
<accession>A0A2N9L4S2</accession>
<dbReference type="PRINTS" id="PR00301">
    <property type="entry name" value="HEATSHOCK70"/>
</dbReference>
<dbReference type="InterPro" id="IPR029048">
    <property type="entry name" value="HSP70_C_sf"/>
</dbReference>
<dbReference type="OrthoDB" id="9766019at2"/>
<dbReference type="Gene3D" id="2.60.34.10">
    <property type="entry name" value="Substrate Binding Domain Of DNAk, Chain A, domain 1"/>
    <property type="match status" value="1"/>
</dbReference>
<dbReference type="Pfam" id="PF00012">
    <property type="entry name" value="HSP70"/>
    <property type="match status" value="1"/>
</dbReference>
<dbReference type="FunFam" id="3.90.640.10:FF:000003">
    <property type="entry name" value="Molecular chaperone DnaK"/>
    <property type="match status" value="1"/>
</dbReference>
<dbReference type="SUPFAM" id="SSF100920">
    <property type="entry name" value="Heat shock protein 70kD (HSP70), peptide-binding domain"/>
    <property type="match status" value="1"/>
</dbReference>
<dbReference type="InterPro" id="IPR018181">
    <property type="entry name" value="Heat_shock_70_CS"/>
</dbReference>
<evidence type="ECO:0000256" key="4">
    <source>
        <dbReference type="ARBA" id="ARBA00023186"/>
    </source>
</evidence>
<organism evidence="6 7">
    <name type="scientific">Candidatus Sulfuritelmatomonas gaucii</name>
    <dbReference type="NCBI Taxonomy" id="2043161"/>
    <lineage>
        <taxon>Bacteria</taxon>
        <taxon>Pseudomonadati</taxon>
        <taxon>Acidobacteriota</taxon>
        <taxon>Terriglobia</taxon>
        <taxon>Terriglobales</taxon>
        <taxon>Acidobacteriaceae</taxon>
        <taxon>Candidatus Sulfuritelmatomonas</taxon>
    </lineage>
</organism>